<protein>
    <recommendedName>
        <fullName evidence="4">Outer membrane protein beta-barrel domain-containing protein</fullName>
    </recommendedName>
</protein>
<accession>A0AA48H2Z5</accession>
<name>A0AA48H2Z5_9BACT</name>
<reference evidence="2" key="1">
    <citation type="journal article" date="2023" name="Int. J. Syst. Evol. Microbiol.">
        <title>Mesoterricola silvestris gen. nov., sp. nov., Mesoterricola sediminis sp. nov., Geothrix oryzae sp. nov., Geothrix edaphica sp. nov., Geothrix rubra sp. nov., and Geothrix limicola sp. nov., six novel members of Acidobacteriota isolated from soils.</title>
        <authorList>
            <person name="Itoh H."/>
            <person name="Sugisawa Y."/>
            <person name="Mise K."/>
            <person name="Xu Z."/>
            <person name="Kuniyasu M."/>
            <person name="Ushijima N."/>
            <person name="Kawano K."/>
            <person name="Kobayashi E."/>
            <person name="Shiratori Y."/>
            <person name="Masuda Y."/>
            <person name="Senoo K."/>
        </authorList>
    </citation>
    <scope>NUCLEOTIDE SEQUENCE</scope>
    <source>
        <strain evidence="2">W786</strain>
    </source>
</reference>
<dbReference type="AlphaFoldDB" id="A0AA48H2Z5"/>
<feature type="chain" id="PRO_5041213285" description="Outer membrane protein beta-barrel domain-containing protein" evidence="1">
    <location>
        <begin position="24"/>
        <end position="261"/>
    </location>
</feature>
<evidence type="ECO:0000256" key="1">
    <source>
        <dbReference type="SAM" id="SignalP"/>
    </source>
</evidence>
<keyword evidence="1" id="KW-0732">Signal</keyword>
<sequence>MKDRLTAFRALTVLAAAFAPLLAAEPDMSFDLKLKTGLKGGSARQELKDNKIFGFALGASRAYGSGRLTAELGFDILPGQNYDATPFSGAIHAPAGTGLGIADPATGHPYFLRPNESLDLRKESAQGFSLKLGYAAPLSWNQGLSWHAGISLEAYKVSSEFTGTLRPMYVNASGTPTQVATSLGKYYEGFAFVSSGTSFAPGAFAGLRQEIGEDFAVELNLRSFGLKHQDYRPTTYTGAAPVLETSTKRGFSFDVALCLKL</sequence>
<evidence type="ECO:0000313" key="2">
    <source>
        <dbReference type="EMBL" id="BDU76531.1"/>
    </source>
</evidence>
<proteinExistence type="predicted"/>
<evidence type="ECO:0000313" key="3">
    <source>
        <dbReference type="Proteomes" id="UP001228113"/>
    </source>
</evidence>
<dbReference type="KEGG" id="msea:METESE_14890"/>
<dbReference type="RefSeq" id="WP_243334295.1">
    <property type="nucleotide sequence ID" value="NZ_AP027081.1"/>
</dbReference>
<evidence type="ECO:0008006" key="4">
    <source>
        <dbReference type="Google" id="ProtNLM"/>
    </source>
</evidence>
<feature type="signal peptide" evidence="1">
    <location>
        <begin position="1"/>
        <end position="23"/>
    </location>
</feature>
<dbReference type="EMBL" id="AP027081">
    <property type="protein sequence ID" value="BDU76531.1"/>
    <property type="molecule type" value="Genomic_DNA"/>
</dbReference>
<organism evidence="2 3">
    <name type="scientific">Mesoterricola sediminis</name>
    <dbReference type="NCBI Taxonomy" id="2927980"/>
    <lineage>
        <taxon>Bacteria</taxon>
        <taxon>Pseudomonadati</taxon>
        <taxon>Acidobacteriota</taxon>
        <taxon>Holophagae</taxon>
        <taxon>Holophagales</taxon>
        <taxon>Holophagaceae</taxon>
        <taxon>Mesoterricola</taxon>
    </lineage>
</organism>
<gene>
    <name evidence="2" type="ORF">METESE_14890</name>
</gene>
<dbReference type="Proteomes" id="UP001228113">
    <property type="component" value="Chromosome"/>
</dbReference>
<keyword evidence="3" id="KW-1185">Reference proteome</keyword>